<dbReference type="OrthoDB" id="2264467at2759"/>
<dbReference type="InterPro" id="IPR032675">
    <property type="entry name" value="LRR_dom_sf"/>
</dbReference>
<evidence type="ECO:0000313" key="2">
    <source>
        <dbReference type="EMBL" id="GAN02879.1"/>
    </source>
</evidence>
<sequence>MTVSNTSILSEEILILIMSHVGPLSQLQECRLVCKAWCNPGLINMLGQEITLRSELGIFRLYDILVKDPSKGFLVKHLVFDTEDSCSFVLKELLYLILTPNMETIKGEINNEDFYNEFNKVMQRWPNKFEKLHQMTSCDEVTVPYFQALMHFKDTLQAMVFNIGEYSEGVAYECAKNLSQFIRLTSLKMEGWYQRLWNMEEVLKYCPYIEELSLNIHEESGNVLEPPAMKDWAESAVEQQYNLKTLSIQTNCPADYMQYLVYKYPNIDSIRIDIELDDDFIEINMDRIIHLIRDIPNKQITFTVGTGLSFREIIQDLQAYSYHVVIDKVHVNGDIRLVLATMA</sequence>
<keyword evidence="3" id="KW-1185">Reference proteome</keyword>
<dbReference type="AlphaFoldDB" id="A0A0C9M7E5"/>
<organism evidence="2">
    <name type="scientific">Mucor ambiguus</name>
    <dbReference type="NCBI Taxonomy" id="91626"/>
    <lineage>
        <taxon>Eukaryota</taxon>
        <taxon>Fungi</taxon>
        <taxon>Fungi incertae sedis</taxon>
        <taxon>Mucoromycota</taxon>
        <taxon>Mucoromycotina</taxon>
        <taxon>Mucoromycetes</taxon>
        <taxon>Mucorales</taxon>
        <taxon>Mucorineae</taxon>
        <taxon>Mucoraceae</taxon>
        <taxon>Mucor</taxon>
    </lineage>
</organism>
<evidence type="ECO:0000259" key="1">
    <source>
        <dbReference type="Pfam" id="PF00646"/>
    </source>
</evidence>
<dbReference type="Pfam" id="PF00646">
    <property type="entry name" value="F-box"/>
    <property type="match status" value="1"/>
</dbReference>
<reference evidence="2" key="1">
    <citation type="submission" date="2014-09" db="EMBL/GenBank/DDBJ databases">
        <title>Draft genome sequence of an oleaginous Mucoromycotina fungus Mucor ambiguus NBRC6742.</title>
        <authorList>
            <person name="Takeda I."/>
            <person name="Yamane N."/>
            <person name="Morita T."/>
            <person name="Tamano K."/>
            <person name="Machida M."/>
            <person name="Baker S."/>
            <person name="Koike H."/>
        </authorList>
    </citation>
    <scope>NUCLEOTIDE SEQUENCE</scope>
    <source>
        <strain evidence="2">NBRC 6742</strain>
    </source>
</reference>
<dbReference type="Proteomes" id="UP000053815">
    <property type="component" value="Unassembled WGS sequence"/>
</dbReference>
<dbReference type="InterPro" id="IPR001810">
    <property type="entry name" value="F-box_dom"/>
</dbReference>
<dbReference type="InterPro" id="IPR036047">
    <property type="entry name" value="F-box-like_dom_sf"/>
</dbReference>
<protein>
    <recommendedName>
        <fullName evidence="1">F-box domain-containing protein</fullName>
    </recommendedName>
</protein>
<accession>A0A0C9M7E5</accession>
<proteinExistence type="predicted"/>
<dbReference type="EMBL" id="DF836318">
    <property type="protein sequence ID" value="GAN02879.1"/>
    <property type="molecule type" value="Genomic_DNA"/>
</dbReference>
<dbReference type="SUPFAM" id="SSF81383">
    <property type="entry name" value="F-box domain"/>
    <property type="match status" value="1"/>
</dbReference>
<gene>
    <name evidence="2" type="ORF">MAM1_0029d02328</name>
</gene>
<evidence type="ECO:0000313" key="3">
    <source>
        <dbReference type="Proteomes" id="UP000053815"/>
    </source>
</evidence>
<feature type="domain" description="F-box" evidence="1">
    <location>
        <begin position="8"/>
        <end position="39"/>
    </location>
</feature>
<dbReference type="Gene3D" id="3.80.10.10">
    <property type="entry name" value="Ribonuclease Inhibitor"/>
    <property type="match status" value="1"/>
</dbReference>
<name>A0A0C9M7E5_9FUNG</name>